<organism evidence="2 3">
    <name type="scientific">Fibrella forsythiae</name>
    <dbReference type="NCBI Taxonomy" id="2817061"/>
    <lineage>
        <taxon>Bacteria</taxon>
        <taxon>Pseudomonadati</taxon>
        <taxon>Bacteroidota</taxon>
        <taxon>Cytophagia</taxon>
        <taxon>Cytophagales</taxon>
        <taxon>Spirosomataceae</taxon>
        <taxon>Fibrella</taxon>
    </lineage>
</organism>
<keyword evidence="3" id="KW-1185">Reference proteome</keyword>
<comment type="caution">
    <text evidence="2">The sequence shown here is derived from an EMBL/GenBank/DDBJ whole genome shotgun (WGS) entry which is preliminary data.</text>
</comment>
<evidence type="ECO:0000313" key="3">
    <source>
        <dbReference type="Proteomes" id="UP000664628"/>
    </source>
</evidence>
<gene>
    <name evidence="2" type="ORF">J2I46_00115</name>
</gene>
<dbReference type="EMBL" id="JAFMYW010000001">
    <property type="protein sequence ID" value="MBO0946966.1"/>
    <property type="molecule type" value="Genomic_DNA"/>
</dbReference>
<feature type="domain" description="HTH LytTR-type" evidence="1">
    <location>
        <begin position="21"/>
        <end position="117"/>
    </location>
</feature>
<dbReference type="Gene3D" id="2.40.50.1020">
    <property type="entry name" value="LytTr DNA-binding domain"/>
    <property type="match status" value="1"/>
</dbReference>
<evidence type="ECO:0000259" key="1">
    <source>
        <dbReference type="SMART" id="SM00850"/>
    </source>
</evidence>
<proteinExistence type="predicted"/>
<evidence type="ECO:0000313" key="2">
    <source>
        <dbReference type="EMBL" id="MBO0946966.1"/>
    </source>
</evidence>
<dbReference type="Proteomes" id="UP000664628">
    <property type="component" value="Unassembled WGS sequence"/>
</dbReference>
<name>A0ABS3JBX9_9BACT</name>
<dbReference type="InterPro" id="IPR007492">
    <property type="entry name" value="LytTR_DNA-bd_dom"/>
</dbReference>
<accession>A0ABS3JBX9</accession>
<dbReference type="RefSeq" id="WP_207326893.1">
    <property type="nucleotide sequence ID" value="NZ_JAFMYW010000001.1"/>
</dbReference>
<dbReference type="SMART" id="SM00850">
    <property type="entry name" value="LytTR"/>
    <property type="match status" value="1"/>
</dbReference>
<protein>
    <submittedName>
        <fullName evidence="2">LytTR family transcriptional regulator</fullName>
    </submittedName>
</protein>
<sequence>MIPGYPDIVNPEFIVRFEGTGNYTLLYLETFAAARRVNLIMLSLMQGGKPLMVSKTLKYFEQQLPGFIRVSKAALINPLYMEKTVTTSSKAMQVVLLDGTRIVVSRRRIDHTLEQFALYRAAVAPVPPSRPPGS</sequence>
<dbReference type="Pfam" id="PF04397">
    <property type="entry name" value="LytTR"/>
    <property type="match status" value="1"/>
</dbReference>
<reference evidence="2 3" key="1">
    <citation type="submission" date="2021-03" db="EMBL/GenBank/DDBJ databases">
        <title>Fibrella sp. HMF5405 genome sequencing and assembly.</title>
        <authorList>
            <person name="Kang H."/>
            <person name="Kim H."/>
            <person name="Bae S."/>
            <person name="Joh K."/>
        </authorList>
    </citation>
    <scope>NUCLEOTIDE SEQUENCE [LARGE SCALE GENOMIC DNA]</scope>
    <source>
        <strain evidence="2 3">HMF5405</strain>
    </source>
</reference>